<evidence type="ECO:0000256" key="2">
    <source>
        <dbReference type="ARBA" id="ARBA00022738"/>
    </source>
</evidence>
<keyword evidence="5" id="KW-1185">Reference proteome</keyword>
<sequence length="227" mass="24738">MLDLAVLAKKLTTGDLKDKKLSLAALRDVPGPDALELIKLVLDDDNQQVRSMAIFALGIKQTAESFPLLVKILEADPDYGIRADAAGALGYLEDPRAFEPLIRSFYEDTDWLVRFSAAVSLGNLKDPRAHDALIQALHSPEVILQQAAIAAFGEIGDVSAVDEILAFAQSEDWLVRQRLAEALGNMPSKKGSSALRYLAKDSHPQVSEAAQISLDRLEKDSVMSENK</sequence>
<dbReference type="RefSeq" id="WP_215608699.1">
    <property type="nucleotide sequence ID" value="NZ_JADOES010000014.1"/>
</dbReference>
<dbReference type="EMBL" id="JADOES010000014">
    <property type="protein sequence ID" value="MBT9315633.1"/>
    <property type="molecule type" value="Genomic_DNA"/>
</dbReference>
<evidence type="ECO:0000313" key="5">
    <source>
        <dbReference type="Proteomes" id="UP000717364"/>
    </source>
</evidence>
<dbReference type="Gene3D" id="1.25.10.10">
    <property type="entry name" value="Leucine-rich Repeat Variant"/>
    <property type="match status" value="1"/>
</dbReference>
<reference evidence="4" key="1">
    <citation type="submission" date="2020-11" db="EMBL/GenBank/DDBJ databases">
        <authorList>
            <person name="Konstantinou D."/>
            <person name="Gkelis S."/>
            <person name="Popin R."/>
            <person name="Fewer D."/>
            <person name="Sivonen K."/>
        </authorList>
    </citation>
    <scope>NUCLEOTIDE SEQUENCE</scope>
    <source>
        <strain evidence="4">TAU-MAC 1115</strain>
    </source>
</reference>
<keyword evidence="2" id="KW-0605">Phycobilisome</keyword>
<dbReference type="InterPro" id="IPR011989">
    <property type="entry name" value="ARM-like"/>
</dbReference>
<evidence type="ECO:0000313" key="4">
    <source>
        <dbReference type="EMBL" id="MBT9315633.1"/>
    </source>
</evidence>
<evidence type="ECO:0000256" key="3">
    <source>
        <dbReference type="SAM" id="MobiDB-lite"/>
    </source>
</evidence>
<dbReference type="GO" id="GO:0030089">
    <property type="term" value="C:phycobilisome"/>
    <property type="evidence" value="ECO:0007669"/>
    <property type="project" value="UniProtKB-KW"/>
</dbReference>
<reference evidence="4" key="2">
    <citation type="journal article" date="2021" name="Mar. Drugs">
        <title>Genome Reduction and Secondary Metabolism of the Marine Sponge-Associated Cyanobacterium Leptothoe.</title>
        <authorList>
            <person name="Konstantinou D."/>
            <person name="Popin R.V."/>
            <person name="Fewer D.P."/>
            <person name="Sivonen K."/>
            <person name="Gkelis S."/>
        </authorList>
    </citation>
    <scope>NUCLEOTIDE SEQUENCE</scope>
    <source>
        <strain evidence="4">TAU-MAC 1115</strain>
    </source>
</reference>
<feature type="compositionally biased region" description="Basic and acidic residues" evidence="3">
    <location>
        <begin position="215"/>
        <end position="227"/>
    </location>
</feature>
<protein>
    <submittedName>
        <fullName evidence="4">HEAT repeat domain-containing protein</fullName>
    </submittedName>
</protein>
<dbReference type="SUPFAM" id="SSF48371">
    <property type="entry name" value="ARM repeat"/>
    <property type="match status" value="1"/>
</dbReference>
<gene>
    <name evidence="4" type="ORF">IXB50_09365</name>
</gene>
<dbReference type="SMART" id="SM00567">
    <property type="entry name" value="EZ_HEAT"/>
    <property type="match status" value="6"/>
</dbReference>
<proteinExistence type="predicted"/>
<evidence type="ECO:0000256" key="1">
    <source>
        <dbReference type="ARBA" id="ARBA00022549"/>
    </source>
</evidence>
<dbReference type="Pfam" id="PF13646">
    <property type="entry name" value="HEAT_2"/>
    <property type="match status" value="1"/>
</dbReference>
<organism evidence="4 5">
    <name type="scientific">Leptothoe spongobia TAU-MAC 1115</name>
    <dbReference type="NCBI Taxonomy" id="1967444"/>
    <lineage>
        <taxon>Bacteria</taxon>
        <taxon>Bacillati</taxon>
        <taxon>Cyanobacteriota</taxon>
        <taxon>Cyanophyceae</taxon>
        <taxon>Nodosilineales</taxon>
        <taxon>Cymatolegaceae</taxon>
        <taxon>Leptothoe</taxon>
        <taxon>Leptothoe spongobia</taxon>
    </lineage>
</organism>
<dbReference type="Proteomes" id="UP000717364">
    <property type="component" value="Unassembled WGS sequence"/>
</dbReference>
<dbReference type="InterPro" id="IPR016024">
    <property type="entry name" value="ARM-type_fold"/>
</dbReference>
<dbReference type="GO" id="GO:0016491">
    <property type="term" value="F:oxidoreductase activity"/>
    <property type="evidence" value="ECO:0007669"/>
    <property type="project" value="TreeGrafter"/>
</dbReference>
<keyword evidence="1" id="KW-0042">Antenna complex</keyword>
<name>A0A947DFJ0_9CYAN</name>
<comment type="caution">
    <text evidence="4">The sequence shown here is derived from an EMBL/GenBank/DDBJ whole genome shotgun (WGS) entry which is preliminary data.</text>
</comment>
<accession>A0A947DFJ0</accession>
<dbReference type="InterPro" id="IPR004155">
    <property type="entry name" value="PBS_lyase_HEAT"/>
</dbReference>
<dbReference type="PANTHER" id="PTHR12697:SF39">
    <property type="entry name" value="SLR1687 PROTEIN"/>
    <property type="match status" value="1"/>
</dbReference>
<dbReference type="AlphaFoldDB" id="A0A947DFJ0"/>
<feature type="region of interest" description="Disordered" evidence="3">
    <location>
        <begin position="201"/>
        <end position="227"/>
    </location>
</feature>
<dbReference type="PANTHER" id="PTHR12697">
    <property type="entry name" value="PBS LYASE HEAT-LIKE PROTEIN"/>
    <property type="match status" value="1"/>
</dbReference>